<keyword evidence="1" id="KW-0732">Signal</keyword>
<dbReference type="AlphaFoldDB" id="A0AA41WC98"/>
<keyword evidence="3" id="KW-1185">Reference proteome</keyword>
<feature type="chain" id="PRO_5041271083" description="PEGA domain-containing protein" evidence="1">
    <location>
        <begin position="25"/>
        <end position="161"/>
    </location>
</feature>
<reference evidence="2" key="1">
    <citation type="submission" date="2022-06" db="EMBL/GenBank/DDBJ databases">
        <title>CFH 74404 Thermomicrobiaceae sp.</title>
        <authorList>
            <person name="Ming H."/>
            <person name="Li W.-J."/>
            <person name="Zhao Z."/>
        </authorList>
    </citation>
    <scope>NUCLEOTIDE SEQUENCE</scope>
    <source>
        <strain evidence="2">CFH 74404</strain>
    </source>
</reference>
<organism evidence="2 3">
    <name type="scientific">Thermalbibacter longus</name>
    <dbReference type="NCBI Taxonomy" id="2951981"/>
    <lineage>
        <taxon>Bacteria</taxon>
        <taxon>Pseudomonadati</taxon>
        <taxon>Thermomicrobiota</taxon>
        <taxon>Thermomicrobia</taxon>
        <taxon>Thermomicrobiales</taxon>
        <taxon>Thermomicrobiaceae</taxon>
        <taxon>Thermalbibacter</taxon>
    </lineage>
</organism>
<dbReference type="SUPFAM" id="SSF117070">
    <property type="entry name" value="LEA14-like"/>
    <property type="match status" value="1"/>
</dbReference>
<protein>
    <recommendedName>
        <fullName evidence="4">PEGA domain-containing protein</fullName>
    </recommendedName>
</protein>
<evidence type="ECO:0000313" key="2">
    <source>
        <dbReference type="EMBL" id="MCM8748343.1"/>
    </source>
</evidence>
<evidence type="ECO:0000313" key="3">
    <source>
        <dbReference type="Proteomes" id="UP001165306"/>
    </source>
</evidence>
<accession>A0AA41WC98</accession>
<evidence type="ECO:0008006" key="4">
    <source>
        <dbReference type="Google" id="ProtNLM"/>
    </source>
</evidence>
<gene>
    <name evidence="2" type="ORF">NET02_04230</name>
</gene>
<evidence type="ECO:0000256" key="1">
    <source>
        <dbReference type="SAM" id="SignalP"/>
    </source>
</evidence>
<dbReference type="RefSeq" id="WP_284056125.1">
    <property type="nucleotide sequence ID" value="NZ_JAMSLR010000002.1"/>
</dbReference>
<comment type="caution">
    <text evidence="2">The sequence shown here is derived from an EMBL/GenBank/DDBJ whole genome shotgun (WGS) entry which is preliminary data.</text>
</comment>
<dbReference type="Proteomes" id="UP001165306">
    <property type="component" value="Unassembled WGS sequence"/>
</dbReference>
<proteinExistence type="predicted"/>
<feature type="signal peptide" evidence="1">
    <location>
        <begin position="1"/>
        <end position="24"/>
    </location>
</feature>
<name>A0AA41WC98_9BACT</name>
<sequence>MGTRRLSWPLALLALVAALASANAGVAAGRWLDVWRAFDDLRVTLTGIEVTDDESAVLVRLRLENGSGRTLRLSSARAGLWLNGRSLTAGEASLSEVELVPGGRYDLELRAGVYADLRDYLHRERQGGRLDWQVAGEVRLRVDRLTDWVLVPYLGTWEERG</sequence>
<dbReference type="EMBL" id="JAMSLR010000002">
    <property type="protein sequence ID" value="MCM8748343.1"/>
    <property type="molecule type" value="Genomic_DNA"/>
</dbReference>